<evidence type="ECO:0000313" key="3">
    <source>
        <dbReference type="Proteomes" id="UP001054945"/>
    </source>
</evidence>
<protein>
    <recommendedName>
        <fullName evidence="1">Pre-C2HC domain-containing protein</fullName>
    </recommendedName>
</protein>
<evidence type="ECO:0000259" key="1">
    <source>
        <dbReference type="Pfam" id="PF07530"/>
    </source>
</evidence>
<reference evidence="2 3" key="1">
    <citation type="submission" date="2021-06" db="EMBL/GenBank/DDBJ databases">
        <title>Caerostris extrusa draft genome.</title>
        <authorList>
            <person name="Kono N."/>
            <person name="Arakawa K."/>
        </authorList>
    </citation>
    <scope>NUCLEOTIDE SEQUENCE [LARGE SCALE GENOMIC DNA]</scope>
</reference>
<accession>A0AAV4V733</accession>
<sequence length="115" mass="13005">MSIKIVIRGLPICTNKTDIAAALDQEKFKILNIAQLTSGRTKKSLPLFLVKIANSLIADENLKISSLHGIRVTVEKYRGRSIVPQCQRCYGFYHSSENCFLKSSLWGMCRRPPHK</sequence>
<name>A0AAV4V733_CAEEX</name>
<keyword evidence="3" id="KW-1185">Reference proteome</keyword>
<organism evidence="2 3">
    <name type="scientific">Caerostris extrusa</name>
    <name type="common">Bark spider</name>
    <name type="synonym">Caerostris bankana</name>
    <dbReference type="NCBI Taxonomy" id="172846"/>
    <lineage>
        <taxon>Eukaryota</taxon>
        <taxon>Metazoa</taxon>
        <taxon>Ecdysozoa</taxon>
        <taxon>Arthropoda</taxon>
        <taxon>Chelicerata</taxon>
        <taxon>Arachnida</taxon>
        <taxon>Araneae</taxon>
        <taxon>Araneomorphae</taxon>
        <taxon>Entelegynae</taxon>
        <taxon>Araneoidea</taxon>
        <taxon>Araneidae</taxon>
        <taxon>Caerostris</taxon>
    </lineage>
</organism>
<dbReference type="Pfam" id="PF07530">
    <property type="entry name" value="PRE_C2HC"/>
    <property type="match status" value="1"/>
</dbReference>
<dbReference type="EMBL" id="BPLR01014038">
    <property type="protein sequence ID" value="GIY65858.1"/>
    <property type="molecule type" value="Genomic_DNA"/>
</dbReference>
<gene>
    <name evidence="2" type="ORF">CEXT_428071</name>
</gene>
<comment type="caution">
    <text evidence="2">The sequence shown here is derived from an EMBL/GenBank/DDBJ whole genome shotgun (WGS) entry which is preliminary data.</text>
</comment>
<proteinExistence type="predicted"/>
<dbReference type="AlphaFoldDB" id="A0AAV4V733"/>
<dbReference type="Proteomes" id="UP001054945">
    <property type="component" value="Unassembled WGS sequence"/>
</dbReference>
<dbReference type="InterPro" id="IPR006579">
    <property type="entry name" value="Pre_C2HC_dom"/>
</dbReference>
<evidence type="ECO:0000313" key="2">
    <source>
        <dbReference type="EMBL" id="GIY65858.1"/>
    </source>
</evidence>
<feature type="domain" description="Pre-C2HC" evidence="1">
    <location>
        <begin position="18"/>
        <end position="78"/>
    </location>
</feature>